<dbReference type="SMART" id="SM00212">
    <property type="entry name" value="UBCc"/>
    <property type="match status" value="1"/>
</dbReference>
<dbReference type="CDD" id="cd23798">
    <property type="entry name" value="UBCc_UBE2I"/>
    <property type="match status" value="1"/>
</dbReference>
<gene>
    <name evidence="13" type="ORF">WJX72_003701</name>
</gene>
<dbReference type="SUPFAM" id="SSF54495">
    <property type="entry name" value="UBC-like"/>
    <property type="match status" value="1"/>
</dbReference>
<proteinExistence type="inferred from homology"/>
<feature type="domain" description="UBC core" evidence="12">
    <location>
        <begin position="4"/>
        <end position="157"/>
    </location>
</feature>
<evidence type="ECO:0000256" key="2">
    <source>
        <dbReference type="ARBA" id="ARBA00004718"/>
    </source>
</evidence>
<keyword evidence="4 11" id="KW-0547">Nucleotide-binding</keyword>
<dbReference type="GO" id="GO:0005634">
    <property type="term" value="C:nucleus"/>
    <property type="evidence" value="ECO:0007669"/>
    <property type="project" value="UniProtKB-SubCell"/>
</dbReference>
<keyword evidence="6 11" id="KW-0067">ATP-binding</keyword>
<dbReference type="InterPro" id="IPR050113">
    <property type="entry name" value="Ub_conjugating_enzyme"/>
</dbReference>
<feature type="active site" description="Glycyl thioester intermediate" evidence="10">
    <location>
        <position position="93"/>
    </location>
</feature>
<dbReference type="EMBL" id="JALJOR010000005">
    <property type="protein sequence ID" value="KAK9816686.1"/>
    <property type="molecule type" value="Genomic_DNA"/>
</dbReference>
<evidence type="ECO:0000256" key="4">
    <source>
        <dbReference type="ARBA" id="ARBA00022741"/>
    </source>
</evidence>
<comment type="subcellular location">
    <subcellularLocation>
        <location evidence="1">Nucleus</location>
    </subcellularLocation>
</comment>
<dbReference type="GO" id="GO:0019787">
    <property type="term" value="F:ubiquitin-like protein transferase activity"/>
    <property type="evidence" value="ECO:0007669"/>
    <property type="project" value="UniProtKB-ARBA"/>
</dbReference>
<evidence type="ECO:0000256" key="7">
    <source>
        <dbReference type="ARBA" id="ARBA00023242"/>
    </source>
</evidence>
<keyword evidence="14" id="KW-1185">Reference proteome</keyword>
<protein>
    <recommendedName>
        <fullName evidence="8">SUMO-conjugating enzyme UBC9</fullName>
    </recommendedName>
    <alternativeName>
        <fullName evidence="9">Ubiquitin carrier protein 9</fullName>
    </alternativeName>
</protein>
<name>A0AAW1PSP5_9CHLO</name>
<dbReference type="Pfam" id="PF00179">
    <property type="entry name" value="UQ_con"/>
    <property type="match status" value="1"/>
</dbReference>
<dbReference type="GO" id="GO:0005694">
    <property type="term" value="C:chromosome"/>
    <property type="evidence" value="ECO:0007669"/>
    <property type="project" value="UniProtKB-ARBA"/>
</dbReference>
<comment type="caution">
    <text evidence="13">The sequence shown here is derived from an EMBL/GenBank/DDBJ whole genome shotgun (WGS) entry which is preliminary data.</text>
</comment>
<dbReference type="FunFam" id="3.10.110.10:FF:000035">
    <property type="entry name" value="SUMO-conjugating enzyme ubc9"/>
    <property type="match status" value="1"/>
</dbReference>
<dbReference type="InterPro" id="IPR023313">
    <property type="entry name" value="UBQ-conjugating_AS"/>
</dbReference>
<comment type="similarity">
    <text evidence="11">Belongs to the ubiquitin-conjugating enzyme family.</text>
</comment>
<evidence type="ECO:0000256" key="9">
    <source>
        <dbReference type="ARBA" id="ARBA00044296"/>
    </source>
</evidence>
<dbReference type="InterPro" id="IPR016135">
    <property type="entry name" value="UBQ-conjugating_enzyme/RWD"/>
</dbReference>
<evidence type="ECO:0000256" key="3">
    <source>
        <dbReference type="ARBA" id="ARBA00022679"/>
    </source>
</evidence>
<evidence type="ECO:0000256" key="10">
    <source>
        <dbReference type="PROSITE-ProRule" id="PRU10133"/>
    </source>
</evidence>
<keyword evidence="7" id="KW-0539">Nucleus</keyword>
<evidence type="ECO:0000313" key="14">
    <source>
        <dbReference type="Proteomes" id="UP001489004"/>
    </source>
</evidence>
<keyword evidence="5 11" id="KW-0833">Ubl conjugation pathway</keyword>
<organism evidence="13 14">
    <name type="scientific">[Myrmecia] bisecta</name>
    <dbReference type="NCBI Taxonomy" id="41462"/>
    <lineage>
        <taxon>Eukaryota</taxon>
        <taxon>Viridiplantae</taxon>
        <taxon>Chlorophyta</taxon>
        <taxon>core chlorophytes</taxon>
        <taxon>Trebouxiophyceae</taxon>
        <taxon>Trebouxiales</taxon>
        <taxon>Trebouxiaceae</taxon>
        <taxon>Myrmecia</taxon>
    </lineage>
</organism>
<dbReference type="PROSITE" id="PS50127">
    <property type="entry name" value="UBC_2"/>
    <property type="match status" value="1"/>
</dbReference>
<evidence type="ECO:0000259" key="12">
    <source>
        <dbReference type="PROSITE" id="PS50127"/>
    </source>
</evidence>
<evidence type="ECO:0000256" key="8">
    <source>
        <dbReference type="ARBA" id="ARBA00039165"/>
    </source>
</evidence>
<evidence type="ECO:0000256" key="5">
    <source>
        <dbReference type="ARBA" id="ARBA00022786"/>
    </source>
</evidence>
<dbReference type="Gene3D" id="3.10.110.10">
    <property type="entry name" value="Ubiquitin Conjugating Enzyme"/>
    <property type="match status" value="1"/>
</dbReference>
<accession>A0AAW1PSP5</accession>
<dbReference type="AlphaFoldDB" id="A0AAW1PSP5"/>
<dbReference type="GO" id="GO:0005524">
    <property type="term" value="F:ATP binding"/>
    <property type="evidence" value="ECO:0007669"/>
    <property type="project" value="UniProtKB-UniRule"/>
</dbReference>
<evidence type="ECO:0000313" key="13">
    <source>
        <dbReference type="EMBL" id="KAK9816686.1"/>
    </source>
</evidence>
<keyword evidence="3" id="KW-0808">Transferase</keyword>
<sequence length="159" mass="18270">MSGIARSRLAEERKAWRKDKPFGFFARPENNEDGTVNLMRWSCHIPGKPDTDWEGGFFPLTMEFTEDYPSKPPKCKFPANFFHPNIYPSGTVCLSILNEEEGWRPSITVKQILLGIQELLNDPNPKSPAQSDAFICFTQNKKDYKTRIRKQTSLYPPPS</sequence>
<evidence type="ECO:0000256" key="1">
    <source>
        <dbReference type="ARBA" id="ARBA00004123"/>
    </source>
</evidence>
<evidence type="ECO:0000256" key="6">
    <source>
        <dbReference type="ARBA" id="ARBA00022840"/>
    </source>
</evidence>
<dbReference type="PANTHER" id="PTHR24067">
    <property type="entry name" value="UBIQUITIN-CONJUGATING ENZYME E2"/>
    <property type="match status" value="1"/>
</dbReference>
<reference evidence="13 14" key="1">
    <citation type="journal article" date="2024" name="Nat. Commun.">
        <title>Phylogenomics reveals the evolutionary origins of lichenization in chlorophyte algae.</title>
        <authorList>
            <person name="Puginier C."/>
            <person name="Libourel C."/>
            <person name="Otte J."/>
            <person name="Skaloud P."/>
            <person name="Haon M."/>
            <person name="Grisel S."/>
            <person name="Petersen M."/>
            <person name="Berrin J.G."/>
            <person name="Delaux P.M."/>
            <person name="Dal Grande F."/>
            <person name="Keller J."/>
        </authorList>
    </citation>
    <scope>NUCLEOTIDE SEQUENCE [LARGE SCALE GENOMIC DNA]</scope>
    <source>
        <strain evidence="13 14">SAG 2043</strain>
    </source>
</reference>
<dbReference type="PROSITE" id="PS00183">
    <property type="entry name" value="UBC_1"/>
    <property type="match status" value="1"/>
</dbReference>
<evidence type="ECO:0000256" key="11">
    <source>
        <dbReference type="RuleBase" id="RU362109"/>
    </source>
</evidence>
<dbReference type="Proteomes" id="UP001489004">
    <property type="component" value="Unassembled WGS sequence"/>
</dbReference>
<dbReference type="InterPro" id="IPR000608">
    <property type="entry name" value="UBC"/>
</dbReference>
<comment type="pathway">
    <text evidence="2">Protein modification; protein sumoylation.</text>
</comment>